<feature type="transmembrane region" description="Helical" evidence="6">
    <location>
        <begin position="77"/>
        <end position="99"/>
    </location>
</feature>
<feature type="transmembrane region" description="Helical" evidence="6">
    <location>
        <begin position="111"/>
        <end position="133"/>
    </location>
</feature>
<comment type="subcellular location">
    <subcellularLocation>
        <location evidence="1 6">Membrane</location>
        <topology evidence="1 6">Multi-pass membrane protein</topology>
    </subcellularLocation>
</comment>
<dbReference type="PANTHER" id="PTHR10838">
    <property type="entry name" value="SYNAPTOGYRIN"/>
    <property type="match status" value="1"/>
</dbReference>
<keyword evidence="10" id="KW-1185">Reference proteome</keyword>
<dbReference type="EMBL" id="JANPWB010000011">
    <property type="protein sequence ID" value="KAJ1128805.1"/>
    <property type="molecule type" value="Genomic_DNA"/>
</dbReference>
<feature type="compositionally biased region" description="Polar residues" evidence="7">
    <location>
        <begin position="191"/>
        <end position="203"/>
    </location>
</feature>
<comment type="caution">
    <text evidence="9">The sequence shown here is derived from an EMBL/GenBank/DDBJ whole genome shotgun (WGS) entry which is preliminary data.</text>
</comment>
<sequence>MEDGGSGTPRGAYGAPSAGGSFDLERLLRQPQTVTRIISALFAVIVFACIISEGYWNDSQTPTLQCLYNANEDACRYGIGIGIVAFMGCIVFFVIDIYFPQLSSATDRRYIVLADLGFSCFWCFLWFVGFCFLTHEWTMTQLSKPVVVSGAQAAIAFSFFSILSWIMLSIFAYKRYKIGVDDFTQNYADPTQDSTIPPYSSYPNVGGGSYQQPPFSNNPDPAGGYQPPTY</sequence>
<evidence type="ECO:0000313" key="10">
    <source>
        <dbReference type="Proteomes" id="UP001066276"/>
    </source>
</evidence>
<dbReference type="InterPro" id="IPR008253">
    <property type="entry name" value="Marvel"/>
</dbReference>
<keyword evidence="4 6" id="KW-1133">Transmembrane helix</keyword>
<evidence type="ECO:0000256" key="6">
    <source>
        <dbReference type="PIRNR" id="PIRNR011282"/>
    </source>
</evidence>
<dbReference type="GO" id="GO:0031594">
    <property type="term" value="C:neuromuscular junction"/>
    <property type="evidence" value="ECO:0007669"/>
    <property type="project" value="TreeGrafter"/>
</dbReference>
<dbReference type="PIRSF" id="PIRSF011282">
    <property type="entry name" value="Synaptogyrin"/>
    <property type="match status" value="1"/>
</dbReference>
<name>A0AAV7PL31_PLEWA</name>
<dbReference type="Proteomes" id="UP001066276">
    <property type="component" value="Chromosome 7"/>
</dbReference>
<feature type="transmembrane region" description="Helical" evidence="6">
    <location>
        <begin position="153"/>
        <end position="173"/>
    </location>
</feature>
<accession>A0AAV7PL31</accession>
<feature type="domain" description="MARVEL" evidence="8">
    <location>
        <begin position="27"/>
        <end position="177"/>
    </location>
</feature>
<evidence type="ECO:0000256" key="2">
    <source>
        <dbReference type="ARBA" id="ARBA00010252"/>
    </source>
</evidence>
<evidence type="ECO:0000256" key="7">
    <source>
        <dbReference type="SAM" id="MobiDB-lite"/>
    </source>
</evidence>
<evidence type="ECO:0000256" key="5">
    <source>
        <dbReference type="ARBA" id="ARBA00023136"/>
    </source>
</evidence>
<dbReference type="InterPro" id="IPR016579">
    <property type="entry name" value="Synaptogyrin"/>
</dbReference>
<dbReference type="Pfam" id="PF01284">
    <property type="entry name" value="MARVEL"/>
    <property type="match status" value="1"/>
</dbReference>
<organism evidence="9 10">
    <name type="scientific">Pleurodeles waltl</name>
    <name type="common">Iberian ribbed newt</name>
    <dbReference type="NCBI Taxonomy" id="8319"/>
    <lineage>
        <taxon>Eukaryota</taxon>
        <taxon>Metazoa</taxon>
        <taxon>Chordata</taxon>
        <taxon>Craniata</taxon>
        <taxon>Vertebrata</taxon>
        <taxon>Euteleostomi</taxon>
        <taxon>Amphibia</taxon>
        <taxon>Batrachia</taxon>
        <taxon>Caudata</taxon>
        <taxon>Salamandroidea</taxon>
        <taxon>Salamandridae</taxon>
        <taxon>Pleurodelinae</taxon>
        <taxon>Pleurodeles</taxon>
    </lineage>
</organism>
<reference evidence="9" key="1">
    <citation type="journal article" date="2022" name="bioRxiv">
        <title>Sequencing and chromosome-scale assembly of the giantPleurodeles waltlgenome.</title>
        <authorList>
            <person name="Brown T."/>
            <person name="Elewa A."/>
            <person name="Iarovenko S."/>
            <person name="Subramanian E."/>
            <person name="Araus A.J."/>
            <person name="Petzold A."/>
            <person name="Susuki M."/>
            <person name="Suzuki K.-i.T."/>
            <person name="Hayashi T."/>
            <person name="Toyoda A."/>
            <person name="Oliveira C."/>
            <person name="Osipova E."/>
            <person name="Leigh N.D."/>
            <person name="Simon A."/>
            <person name="Yun M.H."/>
        </authorList>
    </citation>
    <scope>NUCLEOTIDE SEQUENCE</scope>
    <source>
        <strain evidence="9">20211129_DDA</strain>
        <tissue evidence="9">Liver</tissue>
    </source>
</reference>
<feature type="compositionally biased region" description="Polar residues" evidence="7">
    <location>
        <begin position="210"/>
        <end position="219"/>
    </location>
</feature>
<evidence type="ECO:0000313" key="9">
    <source>
        <dbReference type="EMBL" id="KAJ1128805.1"/>
    </source>
</evidence>
<feature type="region of interest" description="Disordered" evidence="7">
    <location>
        <begin position="191"/>
        <end position="230"/>
    </location>
</feature>
<dbReference type="AlphaFoldDB" id="A0AAV7PL31"/>
<evidence type="ECO:0000259" key="8">
    <source>
        <dbReference type="PROSITE" id="PS51225"/>
    </source>
</evidence>
<keyword evidence="5 6" id="KW-0472">Membrane</keyword>
<protein>
    <recommendedName>
        <fullName evidence="6">Synaptogyrin</fullName>
    </recommendedName>
</protein>
<feature type="transmembrane region" description="Helical" evidence="6">
    <location>
        <begin position="37"/>
        <end position="57"/>
    </location>
</feature>
<evidence type="ECO:0000256" key="1">
    <source>
        <dbReference type="ARBA" id="ARBA00004141"/>
    </source>
</evidence>
<gene>
    <name evidence="9" type="ORF">NDU88_007180</name>
</gene>
<dbReference type="PROSITE" id="PS51225">
    <property type="entry name" value="MARVEL"/>
    <property type="match status" value="1"/>
</dbReference>
<proteinExistence type="inferred from homology"/>
<evidence type="ECO:0000256" key="4">
    <source>
        <dbReference type="ARBA" id="ARBA00022989"/>
    </source>
</evidence>
<keyword evidence="3 6" id="KW-0812">Transmembrane</keyword>
<dbReference type="GO" id="GO:0030672">
    <property type="term" value="C:synaptic vesicle membrane"/>
    <property type="evidence" value="ECO:0007669"/>
    <property type="project" value="TreeGrafter"/>
</dbReference>
<evidence type="ECO:0000256" key="3">
    <source>
        <dbReference type="ARBA" id="ARBA00022692"/>
    </source>
</evidence>
<comment type="similarity">
    <text evidence="2 6">Belongs to the synaptogyrin family.</text>
</comment>
<dbReference type="PANTHER" id="PTHR10838:SF19">
    <property type="entry name" value="SYNAPTOGYRIN-2 LIKE PROTEIN-RELATED"/>
    <property type="match status" value="1"/>
</dbReference>